<organism evidence="2 3">
    <name type="scientific">Catenaria anguillulae PL171</name>
    <dbReference type="NCBI Taxonomy" id="765915"/>
    <lineage>
        <taxon>Eukaryota</taxon>
        <taxon>Fungi</taxon>
        <taxon>Fungi incertae sedis</taxon>
        <taxon>Blastocladiomycota</taxon>
        <taxon>Blastocladiomycetes</taxon>
        <taxon>Blastocladiales</taxon>
        <taxon>Catenariaceae</taxon>
        <taxon>Catenaria</taxon>
    </lineage>
</organism>
<dbReference type="InterPro" id="IPR038595">
    <property type="entry name" value="LOR_sf"/>
</dbReference>
<dbReference type="Gene3D" id="2.40.160.200">
    <property type="entry name" value="LURP1-related"/>
    <property type="match status" value="1"/>
</dbReference>
<keyword evidence="3" id="KW-1185">Reference proteome</keyword>
<dbReference type="OrthoDB" id="97518at2759"/>
<accession>A0A1Y2HQV4</accession>
<dbReference type="STRING" id="765915.A0A1Y2HQV4"/>
<dbReference type="PANTHER" id="PTHR31087">
    <property type="match status" value="1"/>
</dbReference>
<evidence type="ECO:0000313" key="3">
    <source>
        <dbReference type="Proteomes" id="UP000193411"/>
    </source>
</evidence>
<dbReference type="Proteomes" id="UP000193411">
    <property type="component" value="Unassembled WGS sequence"/>
</dbReference>
<dbReference type="Pfam" id="PF04525">
    <property type="entry name" value="LOR"/>
    <property type="match status" value="1"/>
</dbReference>
<dbReference type="SUPFAM" id="SSF54518">
    <property type="entry name" value="Tubby C-terminal domain-like"/>
    <property type="match status" value="1"/>
</dbReference>
<gene>
    <name evidence="2" type="ORF">BCR44DRAFT_40935</name>
</gene>
<dbReference type="InterPro" id="IPR007612">
    <property type="entry name" value="LOR"/>
</dbReference>
<comment type="caution">
    <text evidence="2">The sequence shown here is derived from an EMBL/GenBank/DDBJ whole genome shotgun (WGS) entry which is preliminary data.</text>
</comment>
<name>A0A1Y2HQV4_9FUNG</name>
<evidence type="ECO:0000313" key="2">
    <source>
        <dbReference type="EMBL" id="ORZ36986.1"/>
    </source>
</evidence>
<dbReference type="EMBL" id="MCFL01000014">
    <property type="protein sequence ID" value="ORZ36986.1"/>
    <property type="molecule type" value="Genomic_DNA"/>
</dbReference>
<dbReference type="PANTHER" id="PTHR31087:SF161">
    <property type="entry name" value="TUBBY C 2 FAMILY PROTEIN"/>
    <property type="match status" value="1"/>
</dbReference>
<proteinExistence type="inferred from homology"/>
<sequence>MTKAPTPTDQPLRTLEKPIAIIGSEWCMDHPTTYVLKEKTMSWSSNDFKVYGSDGNPVFWFDGNAFSGLSEKTTMYFGERNKSGGSSLPPAVLNVKREAWEFAMFQSRAYVYKGGSSSSSPAMRITCKSLMGEKTVKVSLPDRPGIVFRMRKQWLCRDMDVYMEGDSQPVARVHRKYDARRFFLDADTYAIDVTAGLDVAAIVAVIVAVDVFFEKGS</sequence>
<dbReference type="AlphaFoldDB" id="A0A1Y2HQV4"/>
<comment type="similarity">
    <text evidence="1">Belongs to the LOR family.</text>
</comment>
<evidence type="ECO:0000256" key="1">
    <source>
        <dbReference type="ARBA" id="ARBA00005437"/>
    </source>
</evidence>
<dbReference type="InterPro" id="IPR025659">
    <property type="entry name" value="Tubby-like_C"/>
</dbReference>
<protein>
    <submittedName>
        <fullName evidence="2">Tubby C-terminal-like domain-containing protein</fullName>
    </submittedName>
</protein>
<reference evidence="2 3" key="1">
    <citation type="submission" date="2016-07" db="EMBL/GenBank/DDBJ databases">
        <title>Pervasive Adenine N6-methylation of Active Genes in Fungi.</title>
        <authorList>
            <consortium name="DOE Joint Genome Institute"/>
            <person name="Mondo S.J."/>
            <person name="Dannebaum R.O."/>
            <person name="Kuo R.C."/>
            <person name="Labutti K."/>
            <person name="Haridas S."/>
            <person name="Kuo A."/>
            <person name="Salamov A."/>
            <person name="Ahrendt S.R."/>
            <person name="Lipzen A."/>
            <person name="Sullivan W."/>
            <person name="Andreopoulos W.B."/>
            <person name="Clum A."/>
            <person name="Lindquist E."/>
            <person name="Daum C."/>
            <person name="Ramamoorthy G.K."/>
            <person name="Gryganskyi A."/>
            <person name="Culley D."/>
            <person name="Magnuson J.K."/>
            <person name="James T.Y."/>
            <person name="O'Malley M.A."/>
            <person name="Stajich J.E."/>
            <person name="Spatafora J.W."/>
            <person name="Visel A."/>
            <person name="Grigoriev I.V."/>
        </authorList>
    </citation>
    <scope>NUCLEOTIDE SEQUENCE [LARGE SCALE GENOMIC DNA]</scope>
    <source>
        <strain evidence="2 3">PL171</strain>
    </source>
</reference>